<proteinExistence type="predicted"/>
<dbReference type="Proteomes" id="UP001629230">
    <property type="component" value="Unassembled WGS sequence"/>
</dbReference>
<evidence type="ECO:0000313" key="2">
    <source>
        <dbReference type="Proteomes" id="UP001629230"/>
    </source>
</evidence>
<dbReference type="RefSeq" id="WP_408177316.1">
    <property type="nucleotide sequence ID" value="NZ_JAQQEZ010000007.1"/>
</dbReference>
<sequence>MLFHASIPARNPENVARVIAELWGGFHAPFPSFPDSWMAIAGDDRGSIIETYPNDRVLSPDGEQVSSVPGSSTAPRYSAFHIAIASKLSPEEVFAIGEREGWRAVRCTRGRNFFDVIELWIENVLLIEVLTEEMQKQYLAFATPANFRALAAAAAAAQA</sequence>
<keyword evidence="2" id="KW-1185">Reference proteome</keyword>
<organism evidence="1 2">
    <name type="scientific">Paraburkholderia dipogonis</name>
    <dbReference type="NCBI Taxonomy" id="1211383"/>
    <lineage>
        <taxon>Bacteria</taxon>
        <taxon>Pseudomonadati</taxon>
        <taxon>Pseudomonadota</taxon>
        <taxon>Betaproteobacteria</taxon>
        <taxon>Burkholderiales</taxon>
        <taxon>Burkholderiaceae</taxon>
        <taxon>Paraburkholderia</taxon>
    </lineage>
</organism>
<gene>
    <name evidence="1" type="ORF">PQR57_12680</name>
</gene>
<protein>
    <submittedName>
        <fullName evidence="1">Uncharacterized protein</fullName>
    </submittedName>
</protein>
<accession>A0ABW9AR80</accession>
<dbReference type="EMBL" id="JAQQEZ010000007">
    <property type="protein sequence ID" value="MFM0001877.1"/>
    <property type="molecule type" value="Genomic_DNA"/>
</dbReference>
<comment type="caution">
    <text evidence="1">The sequence shown here is derived from an EMBL/GenBank/DDBJ whole genome shotgun (WGS) entry which is preliminary data.</text>
</comment>
<name>A0ABW9AR80_9BURK</name>
<reference evidence="1 2" key="1">
    <citation type="journal article" date="2024" name="Chem. Sci.">
        <title>Discovery of megapolipeptins by genome mining of a Burkholderiales bacteria collection.</title>
        <authorList>
            <person name="Paulo B.S."/>
            <person name="Recchia M.J.J."/>
            <person name="Lee S."/>
            <person name="Fergusson C.H."/>
            <person name="Romanowski S.B."/>
            <person name="Hernandez A."/>
            <person name="Krull N."/>
            <person name="Liu D.Y."/>
            <person name="Cavanagh H."/>
            <person name="Bos A."/>
            <person name="Gray C.A."/>
            <person name="Murphy B.T."/>
            <person name="Linington R.G."/>
            <person name="Eustaquio A.S."/>
        </authorList>
    </citation>
    <scope>NUCLEOTIDE SEQUENCE [LARGE SCALE GENOMIC DNA]</scope>
    <source>
        <strain evidence="1 2">RL17-350-BIC-A</strain>
    </source>
</reference>
<evidence type="ECO:0000313" key="1">
    <source>
        <dbReference type="EMBL" id="MFM0001877.1"/>
    </source>
</evidence>